<dbReference type="STRING" id="195103.CPF_1801"/>
<dbReference type="PaxDb" id="195103-CPF_1801"/>
<proteinExistence type="predicted"/>
<sequence length="353" mass="40192">MKNVVYYYGAGNTAKGFRPLYNSIFQGVKKIYSLNGGSNIFKTAIIKELIDEYSDTLSLEGIVSTIDNNEMEGVILREKEIAVINGTPLHGFMNLDIDNIEVIDLDVFLDKDEIEKNEETIKFLKEQFKECMENAHKEYEKALKIHDYWEDIYFPYLNIEKANKFTEHVISLLTDGAVKKDSKGKCVERYLGGATPSGPKDSVPSITEGVKRYFLKGRAGTGKSTMLKKIAKSVMELGYDVEVYNCGFDPDSKDMVISRELNFAIFDSTAPHEYFPSREDDEIIDVYTTYIDGDVDKIHKEEIKKIALNYKNQVAKGTAFLLKGEEVKNKLDDIYNNAFNHKEAKGVLEFLFE</sequence>
<keyword evidence="2" id="KW-1185">Reference proteome</keyword>
<name>A0A0H2YUK9_CLOP1</name>
<organism evidence="1 2">
    <name type="scientific">Clostridium perfringens (strain ATCC 13124 / DSM 756 / JCM 1290 / NCIMB 6125 / NCTC 8237 / Type A)</name>
    <dbReference type="NCBI Taxonomy" id="195103"/>
    <lineage>
        <taxon>Bacteria</taxon>
        <taxon>Bacillati</taxon>
        <taxon>Bacillota</taxon>
        <taxon>Clostridia</taxon>
        <taxon>Eubacteriales</taxon>
        <taxon>Clostridiaceae</taxon>
        <taxon>Clostridium</taxon>
    </lineage>
</organism>
<evidence type="ECO:0000313" key="1">
    <source>
        <dbReference type="EMBL" id="ABG84746.1"/>
    </source>
</evidence>
<dbReference type="NCBIfam" id="NF005318">
    <property type="entry name" value="PRK06851.1-2"/>
    <property type="match status" value="1"/>
</dbReference>
<evidence type="ECO:0000313" key="2">
    <source>
        <dbReference type="Proteomes" id="UP000001823"/>
    </source>
</evidence>
<dbReference type="RefSeq" id="WP_003478149.1">
    <property type="nucleotide sequence ID" value="NC_008261.1"/>
</dbReference>
<reference evidence="1 2" key="1">
    <citation type="journal article" date="2006" name="Genome Res.">
        <title>Skewed genomic variability in strains of the toxigenic bacterial pathogen, Clostridium perfringens.</title>
        <authorList>
            <person name="Myers G.S."/>
            <person name="Rasko D.A."/>
            <person name="Cheung J.K."/>
            <person name="Ravel J."/>
            <person name="Seshadri R."/>
            <person name="Deboy R.T."/>
            <person name="Ren Q."/>
            <person name="Varga J."/>
            <person name="Awad M.M."/>
            <person name="Brinkac L.M."/>
            <person name="Daugherty S.C."/>
            <person name="Haft D.H."/>
            <person name="Dodson R.J."/>
            <person name="Madupu R."/>
            <person name="Nelson W.C."/>
            <person name="Rosovitz M.J."/>
            <person name="Sullivan S.A."/>
            <person name="Khouri H."/>
            <person name="Dimitrov G.I."/>
            <person name="Watkins K.L."/>
            <person name="Mulligan S."/>
            <person name="Benton J."/>
            <person name="Radune D."/>
            <person name="Fisher D.J."/>
            <person name="Atkins H.S."/>
            <person name="Hiscox T."/>
            <person name="Jost B.H."/>
            <person name="Billington S.J."/>
            <person name="Songer J.G."/>
            <person name="McClane B.A."/>
            <person name="Titball R.W."/>
            <person name="Rood J.I."/>
            <person name="Melville S.B."/>
            <person name="Paulsen I.T."/>
        </authorList>
    </citation>
    <scope>NUCLEOTIDE SEQUENCE [LARGE SCALE GENOMIC DNA]</scope>
    <source>
        <strain evidence="2">ATCC 13124 / DSM 756 / JCM 1290 / NCIMB 6125 / NCTC 8237 / S 107 / Type A</strain>
    </source>
</reference>
<protein>
    <recommendedName>
        <fullName evidence="3">ATPase</fullName>
    </recommendedName>
</protein>
<evidence type="ECO:0008006" key="3">
    <source>
        <dbReference type="Google" id="ProtNLM"/>
    </source>
</evidence>
<dbReference type="KEGG" id="cpf:CPF_1801"/>
<dbReference type="SUPFAM" id="SSF52540">
    <property type="entry name" value="P-loop containing nucleoside triphosphate hydrolases"/>
    <property type="match status" value="1"/>
</dbReference>
<gene>
    <name evidence="1" type="ordered locus">CPF_1801</name>
</gene>
<dbReference type="HOGENOM" id="CLU_063820_0_0_9"/>
<dbReference type="EMBL" id="CP000246">
    <property type="protein sequence ID" value="ABG84746.1"/>
    <property type="molecule type" value="Genomic_DNA"/>
</dbReference>
<dbReference type="Proteomes" id="UP000001823">
    <property type="component" value="Chromosome"/>
</dbReference>
<dbReference type="AlphaFoldDB" id="A0A0H2YUK9"/>
<dbReference type="eggNOG" id="COG0552">
    <property type="taxonomic scope" value="Bacteria"/>
</dbReference>
<accession>A0A0H2YUK9</accession>
<dbReference type="InterPro" id="IPR027417">
    <property type="entry name" value="P-loop_NTPase"/>
</dbReference>